<dbReference type="InterPro" id="IPR036291">
    <property type="entry name" value="NAD(P)-bd_dom_sf"/>
</dbReference>
<dbReference type="InterPro" id="IPR013328">
    <property type="entry name" value="6PGD_dom2"/>
</dbReference>
<evidence type="ECO:0000259" key="5">
    <source>
        <dbReference type="Pfam" id="PF14833"/>
    </source>
</evidence>
<dbReference type="Pfam" id="PF14833">
    <property type="entry name" value="NAD_binding_11"/>
    <property type="match status" value="1"/>
</dbReference>
<feature type="active site" evidence="3">
    <location>
        <position position="169"/>
    </location>
</feature>
<protein>
    <submittedName>
        <fullName evidence="6">Oxidoreductase</fullName>
    </submittedName>
</protein>
<dbReference type="PANTHER" id="PTHR43580">
    <property type="entry name" value="OXIDOREDUCTASE GLYR1-RELATED"/>
    <property type="match status" value="1"/>
</dbReference>
<dbReference type="InterPro" id="IPR051265">
    <property type="entry name" value="HIBADH-related_NP60_sf"/>
</dbReference>
<proteinExistence type="predicted"/>
<evidence type="ECO:0000256" key="3">
    <source>
        <dbReference type="PIRSR" id="PIRSR000103-1"/>
    </source>
</evidence>
<dbReference type="Pfam" id="PF03446">
    <property type="entry name" value="NAD_binding_2"/>
    <property type="match status" value="1"/>
</dbReference>
<reference evidence="6 7" key="1">
    <citation type="submission" date="2016-12" db="EMBL/GenBank/DDBJ databases">
        <title>Draft genome sequences of strains Salinicola socius SMB35, Salinicola sp. MH3R3-1 and Chromohalobacter sp. SMB17 from the Verkhnekamsk potash mining region of Russia.</title>
        <authorList>
            <person name="Mavrodi D.V."/>
            <person name="Olsson B.E."/>
            <person name="Korsakova E.S."/>
            <person name="Pyankova A."/>
            <person name="Mavrodi O.V."/>
            <person name="Plotnikova E.G."/>
        </authorList>
    </citation>
    <scope>NUCLEOTIDE SEQUENCE [LARGE SCALE GENOMIC DNA]</scope>
    <source>
        <strain evidence="6 7">SMB17</strain>
    </source>
</reference>
<feature type="domain" description="6-phosphogluconate dehydrogenase NADP-binding" evidence="4">
    <location>
        <begin position="2"/>
        <end position="156"/>
    </location>
</feature>
<evidence type="ECO:0000256" key="1">
    <source>
        <dbReference type="ARBA" id="ARBA00023002"/>
    </source>
</evidence>
<organism evidence="6 7">
    <name type="scientific">Chromohalobacter japonicus</name>
    <dbReference type="NCBI Taxonomy" id="223900"/>
    <lineage>
        <taxon>Bacteria</taxon>
        <taxon>Pseudomonadati</taxon>
        <taxon>Pseudomonadota</taxon>
        <taxon>Gammaproteobacteria</taxon>
        <taxon>Oceanospirillales</taxon>
        <taxon>Halomonadaceae</taxon>
        <taxon>Chromohalobacter</taxon>
    </lineage>
</organism>
<evidence type="ECO:0000259" key="4">
    <source>
        <dbReference type="Pfam" id="PF03446"/>
    </source>
</evidence>
<dbReference type="SUPFAM" id="SSF51735">
    <property type="entry name" value="NAD(P)-binding Rossmann-fold domains"/>
    <property type="match status" value="1"/>
</dbReference>
<keyword evidence="7" id="KW-1185">Reference proteome</keyword>
<dbReference type="InterPro" id="IPR015815">
    <property type="entry name" value="HIBADH-related"/>
</dbReference>
<evidence type="ECO:0000256" key="2">
    <source>
        <dbReference type="ARBA" id="ARBA00023027"/>
    </source>
</evidence>
<dbReference type="Proteomes" id="UP000186806">
    <property type="component" value="Unassembled WGS sequence"/>
</dbReference>
<dbReference type="InterPro" id="IPR029154">
    <property type="entry name" value="HIBADH-like_NADP-bd"/>
</dbReference>
<dbReference type="PANTHER" id="PTHR43580:SF2">
    <property type="entry name" value="CYTOKINE-LIKE NUCLEAR FACTOR N-PAC"/>
    <property type="match status" value="1"/>
</dbReference>
<comment type="caution">
    <text evidence="6">The sequence shown here is derived from an EMBL/GenBank/DDBJ whole genome shotgun (WGS) entry which is preliminary data.</text>
</comment>
<dbReference type="InterPro" id="IPR008927">
    <property type="entry name" value="6-PGluconate_DH-like_C_sf"/>
</dbReference>
<sequence length="293" mass="30740">MKVGFIGLGAMGRGMAQQLLEAEHDVTVWNRSPEAAEALAEQGAKIAKKPADAARCEVLVSMLADDQAAHQVLVESKAIEAMKKGSVHVNMATVSVAFARGMAALHERLGVGYVAAPVLGRPDVAASGKLNIIAAGEPSQIERVRPVLDAMGQAVWPLGASPERANVAKIAANFMLASAIESMAEASTLTRAYGIEASDFLDIVTNTLFASPAYQGYGKMIAEARFEPAGFTMRLGHKDVGLALSAGDEQNVALPLGSAVRDRLLDALANGDGEKDWSGLAEVAARQAHLDKR</sequence>
<gene>
    <name evidence="6" type="ORF">BTW10_15385</name>
</gene>
<keyword evidence="2" id="KW-0520">NAD</keyword>
<dbReference type="AlphaFoldDB" id="A0A1Q8T9A6"/>
<dbReference type="Gene3D" id="1.10.1040.10">
    <property type="entry name" value="N-(1-d-carboxylethyl)-l-norvaline Dehydrogenase, domain 2"/>
    <property type="match status" value="1"/>
</dbReference>
<dbReference type="Gene3D" id="3.40.50.720">
    <property type="entry name" value="NAD(P)-binding Rossmann-like Domain"/>
    <property type="match status" value="1"/>
</dbReference>
<dbReference type="GO" id="GO:0016491">
    <property type="term" value="F:oxidoreductase activity"/>
    <property type="evidence" value="ECO:0007669"/>
    <property type="project" value="UniProtKB-KW"/>
</dbReference>
<dbReference type="OrthoDB" id="9786703at2"/>
<dbReference type="InterPro" id="IPR006115">
    <property type="entry name" value="6PGDH_NADP-bd"/>
</dbReference>
<name>A0A1Q8T9A6_9GAMM</name>
<evidence type="ECO:0000313" key="7">
    <source>
        <dbReference type="Proteomes" id="UP000186806"/>
    </source>
</evidence>
<accession>A0A1Q8T9A6</accession>
<feature type="domain" description="3-hydroxyisobutyrate dehydrogenase-like NAD-binding" evidence="5">
    <location>
        <begin position="165"/>
        <end position="282"/>
    </location>
</feature>
<dbReference type="GO" id="GO:0051287">
    <property type="term" value="F:NAD binding"/>
    <property type="evidence" value="ECO:0007669"/>
    <property type="project" value="InterPro"/>
</dbReference>
<dbReference type="STRING" id="223900.GCA_000821045_02961"/>
<dbReference type="SUPFAM" id="SSF48179">
    <property type="entry name" value="6-phosphogluconate dehydrogenase C-terminal domain-like"/>
    <property type="match status" value="1"/>
</dbReference>
<keyword evidence="1" id="KW-0560">Oxidoreductase</keyword>
<evidence type="ECO:0000313" key="6">
    <source>
        <dbReference type="EMBL" id="OLO10263.1"/>
    </source>
</evidence>
<dbReference type="PIRSF" id="PIRSF000103">
    <property type="entry name" value="HIBADH"/>
    <property type="match status" value="1"/>
</dbReference>
<dbReference type="RefSeq" id="WP_040244400.1">
    <property type="nucleotide sequence ID" value="NZ_JBQCXM010000030.1"/>
</dbReference>
<dbReference type="GO" id="GO:0050661">
    <property type="term" value="F:NADP binding"/>
    <property type="evidence" value="ECO:0007669"/>
    <property type="project" value="InterPro"/>
</dbReference>
<dbReference type="EMBL" id="MSDQ01000039">
    <property type="protein sequence ID" value="OLO10263.1"/>
    <property type="molecule type" value="Genomic_DNA"/>
</dbReference>